<dbReference type="AlphaFoldDB" id="A0A8H3FER8"/>
<accession>A0A8H3FER8</accession>
<organism evidence="1 2">
    <name type="scientific">Gomphillus americanus</name>
    <dbReference type="NCBI Taxonomy" id="1940652"/>
    <lineage>
        <taxon>Eukaryota</taxon>
        <taxon>Fungi</taxon>
        <taxon>Dikarya</taxon>
        <taxon>Ascomycota</taxon>
        <taxon>Pezizomycotina</taxon>
        <taxon>Lecanoromycetes</taxon>
        <taxon>OSLEUM clade</taxon>
        <taxon>Ostropomycetidae</taxon>
        <taxon>Ostropales</taxon>
        <taxon>Graphidaceae</taxon>
        <taxon>Gomphilloideae</taxon>
        <taxon>Gomphillus</taxon>
    </lineage>
</organism>
<dbReference type="Proteomes" id="UP000664169">
    <property type="component" value="Unassembled WGS sequence"/>
</dbReference>
<proteinExistence type="predicted"/>
<sequence>MDTGSQTSNSTTASDIESRFNIMAALMESESQTNTDRTNTHSTDQLTTQGLEKIDPTKPSGPFDEPFILQHGGKWVRAYLNEALPRDNDYDTRALFKNCFTNAMFRRLFSDARGDRLGLEPPWITRYMIGEELCHKPMLQEMVLCAIYHRQDTVKLIRIVWRYSKGLIPLVARESHPSDLHQCGKIRLQKAMQALDQHPTLKYVLKGIIELTTKSLELGCDEWCIFHGLELRKPNGKLLAPYDQFIKEFEQAVFNGDLDWFRQRYDGEIIDPEEDDSNFEDADDTEFSPIPTPRKCMICRRCHKNPVREFA</sequence>
<name>A0A8H3FER8_9LECA</name>
<evidence type="ECO:0000313" key="1">
    <source>
        <dbReference type="EMBL" id="CAF9923266.1"/>
    </source>
</evidence>
<gene>
    <name evidence="1" type="ORF">GOMPHAMPRED_002793</name>
</gene>
<keyword evidence="2" id="KW-1185">Reference proteome</keyword>
<reference evidence="1" key="1">
    <citation type="submission" date="2021-03" db="EMBL/GenBank/DDBJ databases">
        <authorList>
            <person name="Tagirdzhanova G."/>
        </authorList>
    </citation>
    <scope>NUCLEOTIDE SEQUENCE</scope>
</reference>
<protein>
    <submittedName>
        <fullName evidence="1">Uncharacterized protein</fullName>
    </submittedName>
</protein>
<dbReference type="EMBL" id="CAJPDQ010000019">
    <property type="protein sequence ID" value="CAF9923266.1"/>
    <property type="molecule type" value="Genomic_DNA"/>
</dbReference>
<comment type="caution">
    <text evidence="1">The sequence shown here is derived from an EMBL/GenBank/DDBJ whole genome shotgun (WGS) entry which is preliminary data.</text>
</comment>
<evidence type="ECO:0000313" key="2">
    <source>
        <dbReference type="Proteomes" id="UP000664169"/>
    </source>
</evidence>